<evidence type="ECO:0000256" key="1">
    <source>
        <dbReference type="SAM" id="Phobius"/>
    </source>
</evidence>
<proteinExistence type="predicted"/>
<sequence>MASDVQARPETLRIGQILSESFSIIGRNLPLCGLLVLIFSVFPTAVFSLWSWGLAEHGVPAASNQARTLEVVRAVGRIGFAGMLQIAVAFMVMEDTKGRQPTLQDCMGAAGRRALSAALVWLLANAVLNFSAATYWHAIGVYVRFPKHTPLPLADGIMIAGAAVISIPGIMLWVRWFVAVPALEREKPSILKPSILKSLRRSRDLTKGSRWSLAVFWLTMFGMSSLMIEISRYWVRPLGVASLVSFDMLTRATDSLLTAVVMATSYSEILRVKEGGTLEDVSQIFS</sequence>
<keyword evidence="1" id="KW-0472">Membrane</keyword>
<keyword evidence="3" id="KW-1185">Reference proteome</keyword>
<protein>
    <submittedName>
        <fullName evidence="2">Uncharacterized protein</fullName>
    </submittedName>
</protein>
<accession>A0A090G0Z8</accession>
<gene>
    <name evidence="2" type="ORF">MPL3356_410038</name>
</gene>
<feature type="transmembrane region" description="Helical" evidence="1">
    <location>
        <begin position="31"/>
        <end position="54"/>
    </location>
</feature>
<dbReference type="EMBL" id="CCMZ01000036">
    <property type="protein sequence ID" value="CDX24732.1"/>
    <property type="molecule type" value="Genomic_DNA"/>
</dbReference>
<feature type="transmembrane region" description="Helical" evidence="1">
    <location>
        <begin position="211"/>
        <end position="235"/>
    </location>
</feature>
<dbReference type="AlphaFoldDB" id="A0A090G0Z8"/>
<dbReference type="Proteomes" id="UP000045285">
    <property type="component" value="Unassembled WGS sequence"/>
</dbReference>
<feature type="transmembrane region" description="Helical" evidence="1">
    <location>
        <begin position="156"/>
        <end position="178"/>
    </location>
</feature>
<name>A0A090G0Z8_MESPL</name>
<evidence type="ECO:0000313" key="2">
    <source>
        <dbReference type="EMBL" id="CDX24732.1"/>
    </source>
</evidence>
<organism evidence="2 3">
    <name type="scientific">Mesorhizobium plurifarium</name>
    <dbReference type="NCBI Taxonomy" id="69974"/>
    <lineage>
        <taxon>Bacteria</taxon>
        <taxon>Pseudomonadati</taxon>
        <taxon>Pseudomonadota</taxon>
        <taxon>Alphaproteobacteria</taxon>
        <taxon>Hyphomicrobiales</taxon>
        <taxon>Phyllobacteriaceae</taxon>
        <taxon>Mesorhizobium</taxon>
    </lineage>
</organism>
<evidence type="ECO:0000313" key="3">
    <source>
        <dbReference type="Proteomes" id="UP000045285"/>
    </source>
</evidence>
<feature type="transmembrane region" description="Helical" evidence="1">
    <location>
        <begin position="74"/>
        <end position="93"/>
    </location>
</feature>
<keyword evidence="1" id="KW-1133">Transmembrane helix</keyword>
<reference evidence="3" key="1">
    <citation type="submission" date="2014-08" db="EMBL/GenBank/DDBJ databases">
        <authorList>
            <person name="Moulin L."/>
        </authorList>
    </citation>
    <scope>NUCLEOTIDE SEQUENCE [LARGE SCALE GENOMIC DNA]</scope>
</reference>
<feature type="transmembrane region" description="Helical" evidence="1">
    <location>
        <begin position="114"/>
        <end position="136"/>
    </location>
</feature>
<keyword evidence="1" id="KW-0812">Transmembrane</keyword>